<dbReference type="Proteomes" id="UP000441585">
    <property type="component" value="Unassembled WGS sequence"/>
</dbReference>
<dbReference type="EMBL" id="WKKF01000001">
    <property type="protein sequence ID" value="MRX53141.1"/>
    <property type="molecule type" value="Genomic_DNA"/>
</dbReference>
<dbReference type="PANTHER" id="PTHR43414:SF6">
    <property type="entry name" value="MULTIDRUG RESISTANCE PROTEIN MDTG"/>
    <property type="match status" value="1"/>
</dbReference>
<comment type="subcellular location">
    <subcellularLocation>
        <location evidence="1">Cell membrane</location>
        <topology evidence="1">Multi-pass membrane protein</topology>
    </subcellularLocation>
</comment>
<keyword evidence="2" id="KW-0813">Transport</keyword>
<protein>
    <submittedName>
        <fullName evidence="8">MFS transporter</fullName>
    </submittedName>
</protein>
<name>A0A6I2M9P1_9BACI</name>
<evidence type="ECO:0000256" key="7">
    <source>
        <dbReference type="SAM" id="Phobius"/>
    </source>
</evidence>
<feature type="transmembrane region" description="Helical" evidence="7">
    <location>
        <begin position="158"/>
        <end position="178"/>
    </location>
</feature>
<evidence type="ECO:0000256" key="6">
    <source>
        <dbReference type="ARBA" id="ARBA00023136"/>
    </source>
</evidence>
<dbReference type="PANTHER" id="PTHR43414">
    <property type="entry name" value="MULTIDRUG RESISTANCE PROTEIN MDTG"/>
    <property type="match status" value="1"/>
</dbReference>
<dbReference type="Gene3D" id="1.20.1250.20">
    <property type="entry name" value="MFS general substrate transporter like domains"/>
    <property type="match status" value="1"/>
</dbReference>
<dbReference type="InterPro" id="IPR036259">
    <property type="entry name" value="MFS_trans_sf"/>
</dbReference>
<dbReference type="GO" id="GO:0005886">
    <property type="term" value="C:plasma membrane"/>
    <property type="evidence" value="ECO:0007669"/>
    <property type="project" value="UniProtKB-SubCell"/>
</dbReference>
<evidence type="ECO:0000256" key="4">
    <source>
        <dbReference type="ARBA" id="ARBA00022692"/>
    </source>
</evidence>
<accession>A0A6I2M9P1</accession>
<evidence type="ECO:0000313" key="9">
    <source>
        <dbReference type="Proteomes" id="UP000441585"/>
    </source>
</evidence>
<reference evidence="8 9" key="1">
    <citation type="submission" date="2019-11" db="EMBL/GenBank/DDBJ databases">
        <title>Bacillus idriensis genome.</title>
        <authorList>
            <person name="Konopka E.N."/>
            <person name="Newman J.D."/>
        </authorList>
    </citation>
    <scope>NUCLEOTIDE SEQUENCE [LARGE SCALE GENOMIC DNA]</scope>
    <source>
        <strain evidence="8 9">DSM 19097</strain>
    </source>
</reference>
<gene>
    <name evidence="8" type="ORF">GJU41_04095</name>
</gene>
<evidence type="ECO:0000256" key="2">
    <source>
        <dbReference type="ARBA" id="ARBA00022448"/>
    </source>
</evidence>
<keyword evidence="4 7" id="KW-0812">Transmembrane</keyword>
<keyword evidence="5 7" id="KW-1133">Transmembrane helix</keyword>
<dbReference type="RefSeq" id="WP_070876945.1">
    <property type="nucleotide sequence ID" value="NZ_CAJFZX010000007.1"/>
</dbReference>
<keyword evidence="3" id="KW-1003">Cell membrane</keyword>
<sequence>MKNDSFRKFVAAQSTLFFAGNFIFPFYILFIKNIGSSFSQFGISYGLFGLSAALVHPLLGRMSGKVSDKVMLSVSSFGMALVLLYYPHIGTIEEVYACQMIMGLFGAMQKHGEKMLLTQWTTEEKRGMQVGNYHFFTSLMSAAAIMGGGFLAQYFTVTFLFFIASAVYFSGGLIVLRITGSYFDKEQKVAQHADSASSYNEA</sequence>
<organism evidence="8 9">
    <name type="scientific">Metabacillus idriensis</name>
    <dbReference type="NCBI Taxonomy" id="324768"/>
    <lineage>
        <taxon>Bacteria</taxon>
        <taxon>Bacillati</taxon>
        <taxon>Bacillota</taxon>
        <taxon>Bacilli</taxon>
        <taxon>Bacillales</taxon>
        <taxon>Bacillaceae</taxon>
        <taxon>Metabacillus</taxon>
    </lineage>
</organism>
<keyword evidence="9" id="KW-1185">Reference proteome</keyword>
<dbReference type="SUPFAM" id="SSF103473">
    <property type="entry name" value="MFS general substrate transporter"/>
    <property type="match status" value="1"/>
</dbReference>
<evidence type="ECO:0000313" key="8">
    <source>
        <dbReference type="EMBL" id="MRX53141.1"/>
    </source>
</evidence>
<proteinExistence type="predicted"/>
<keyword evidence="6 7" id="KW-0472">Membrane</keyword>
<dbReference type="GO" id="GO:0022857">
    <property type="term" value="F:transmembrane transporter activity"/>
    <property type="evidence" value="ECO:0007669"/>
    <property type="project" value="InterPro"/>
</dbReference>
<feature type="transmembrane region" description="Helical" evidence="7">
    <location>
        <begin position="9"/>
        <end position="31"/>
    </location>
</feature>
<feature type="transmembrane region" description="Helical" evidence="7">
    <location>
        <begin position="70"/>
        <end position="88"/>
    </location>
</feature>
<dbReference type="InterPro" id="IPR011701">
    <property type="entry name" value="MFS"/>
</dbReference>
<comment type="caution">
    <text evidence="8">The sequence shown here is derived from an EMBL/GenBank/DDBJ whole genome shotgun (WGS) entry which is preliminary data.</text>
</comment>
<evidence type="ECO:0000256" key="1">
    <source>
        <dbReference type="ARBA" id="ARBA00004651"/>
    </source>
</evidence>
<evidence type="ECO:0000256" key="5">
    <source>
        <dbReference type="ARBA" id="ARBA00022989"/>
    </source>
</evidence>
<dbReference type="AlphaFoldDB" id="A0A6I2M9P1"/>
<feature type="transmembrane region" description="Helical" evidence="7">
    <location>
        <begin position="133"/>
        <end position="152"/>
    </location>
</feature>
<feature type="transmembrane region" description="Helical" evidence="7">
    <location>
        <begin position="37"/>
        <end position="58"/>
    </location>
</feature>
<evidence type="ECO:0000256" key="3">
    <source>
        <dbReference type="ARBA" id="ARBA00022475"/>
    </source>
</evidence>
<dbReference type="Pfam" id="PF07690">
    <property type="entry name" value="MFS_1"/>
    <property type="match status" value="1"/>
</dbReference>